<evidence type="ECO:0000256" key="1">
    <source>
        <dbReference type="SAM" id="MobiDB-lite"/>
    </source>
</evidence>
<accession>A0A550CVF3</accession>
<dbReference type="AlphaFoldDB" id="A0A550CVF3"/>
<comment type="caution">
    <text evidence="2">The sequence shown here is derived from an EMBL/GenBank/DDBJ whole genome shotgun (WGS) entry which is preliminary data.</text>
</comment>
<feature type="region of interest" description="Disordered" evidence="1">
    <location>
        <begin position="126"/>
        <end position="160"/>
    </location>
</feature>
<organism evidence="2 3">
    <name type="scientific">Schizophyllum amplum</name>
    <dbReference type="NCBI Taxonomy" id="97359"/>
    <lineage>
        <taxon>Eukaryota</taxon>
        <taxon>Fungi</taxon>
        <taxon>Dikarya</taxon>
        <taxon>Basidiomycota</taxon>
        <taxon>Agaricomycotina</taxon>
        <taxon>Agaricomycetes</taxon>
        <taxon>Agaricomycetidae</taxon>
        <taxon>Agaricales</taxon>
        <taxon>Schizophyllaceae</taxon>
        <taxon>Schizophyllum</taxon>
    </lineage>
</organism>
<protein>
    <submittedName>
        <fullName evidence="2">Uncharacterized protein</fullName>
    </submittedName>
</protein>
<sequence length="192" mass="21064">MEGGREWRVSTAPALTPPRTSRRRGEGAREALSRRREGGHRQRGWQTTRWSETRLRSGALTAAPAYAPRLRLVNAAASLRPLLALDEKMSMADEKGRSSHSPCCGEESRSPLYAFCVQSRRRRGEGAWGEADVPRRETTRPPRSISPSASAQERGERLRSSLHSCVGSLLGQGAPTTTSRAAGWRPLLSSSC</sequence>
<reference evidence="2 3" key="1">
    <citation type="journal article" date="2019" name="New Phytol.">
        <title>Comparative genomics reveals unique wood-decay strategies and fruiting body development in the Schizophyllaceae.</title>
        <authorList>
            <person name="Almasi E."/>
            <person name="Sahu N."/>
            <person name="Krizsan K."/>
            <person name="Balint B."/>
            <person name="Kovacs G.M."/>
            <person name="Kiss B."/>
            <person name="Cseklye J."/>
            <person name="Drula E."/>
            <person name="Henrissat B."/>
            <person name="Nagy I."/>
            <person name="Chovatia M."/>
            <person name="Adam C."/>
            <person name="LaButti K."/>
            <person name="Lipzen A."/>
            <person name="Riley R."/>
            <person name="Grigoriev I.V."/>
            <person name="Nagy L.G."/>
        </authorList>
    </citation>
    <scope>NUCLEOTIDE SEQUENCE [LARGE SCALE GENOMIC DNA]</scope>
    <source>
        <strain evidence="2 3">NL-1724</strain>
    </source>
</reference>
<dbReference type="Proteomes" id="UP000320762">
    <property type="component" value="Unassembled WGS sequence"/>
</dbReference>
<feature type="region of interest" description="Disordered" evidence="1">
    <location>
        <begin position="1"/>
        <end position="49"/>
    </location>
</feature>
<evidence type="ECO:0000313" key="3">
    <source>
        <dbReference type="Proteomes" id="UP000320762"/>
    </source>
</evidence>
<evidence type="ECO:0000313" key="2">
    <source>
        <dbReference type="EMBL" id="TRM68763.1"/>
    </source>
</evidence>
<dbReference type="EMBL" id="VDMD01000001">
    <property type="protein sequence ID" value="TRM68763.1"/>
    <property type="molecule type" value="Genomic_DNA"/>
</dbReference>
<proteinExistence type="predicted"/>
<feature type="compositionally biased region" description="Basic and acidic residues" evidence="1">
    <location>
        <begin position="23"/>
        <end position="40"/>
    </location>
</feature>
<feature type="compositionally biased region" description="Low complexity" evidence="1">
    <location>
        <begin position="141"/>
        <end position="151"/>
    </location>
</feature>
<gene>
    <name evidence="2" type="ORF">BD626DRAFT_2</name>
</gene>
<keyword evidence="3" id="KW-1185">Reference proteome</keyword>
<name>A0A550CVF3_9AGAR</name>